<accession>A0A2Z7CUF4</accession>
<reference evidence="2 3" key="1">
    <citation type="journal article" date="2015" name="Proc. Natl. Acad. Sci. U.S.A.">
        <title>The resurrection genome of Boea hygrometrica: A blueprint for survival of dehydration.</title>
        <authorList>
            <person name="Xiao L."/>
            <person name="Yang G."/>
            <person name="Zhang L."/>
            <person name="Yang X."/>
            <person name="Zhao S."/>
            <person name="Ji Z."/>
            <person name="Zhou Q."/>
            <person name="Hu M."/>
            <person name="Wang Y."/>
            <person name="Chen M."/>
            <person name="Xu Y."/>
            <person name="Jin H."/>
            <person name="Xiao X."/>
            <person name="Hu G."/>
            <person name="Bao F."/>
            <person name="Hu Y."/>
            <person name="Wan P."/>
            <person name="Li L."/>
            <person name="Deng X."/>
            <person name="Kuang T."/>
            <person name="Xiang C."/>
            <person name="Zhu J.K."/>
            <person name="Oliver M.J."/>
            <person name="He Y."/>
        </authorList>
    </citation>
    <scope>NUCLEOTIDE SEQUENCE [LARGE SCALE GENOMIC DNA]</scope>
    <source>
        <strain evidence="3">cv. XS01</strain>
    </source>
</reference>
<feature type="region of interest" description="Disordered" evidence="1">
    <location>
        <begin position="126"/>
        <end position="156"/>
    </location>
</feature>
<sequence>METVLQSSGGRQEKRPQLKEKATPVPQLSSNPHDIRFQLFGSALLQLPTIYGKSIGLCQYHHLLGCLHEEYLNKCPDFSRNSCCISTLSSNTLKTSQIAQTKPINRATRWLDDTEVITLDEGPVMTKTPRTKAVPSAPKESFSSPLFDPTHKIEGP</sequence>
<feature type="region of interest" description="Disordered" evidence="1">
    <location>
        <begin position="1"/>
        <end position="30"/>
    </location>
</feature>
<feature type="compositionally biased region" description="Basic and acidic residues" evidence="1">
    <location>
        <begin position="11"/>
        <end position="22"/>
    </location>
</feature>
<protein>
    <submittedName>
        <fullName evidence="2">Uncharacterized protein</fullName>
    </submittedName>
</protein>
<evidence type="ECO:0000256" key="1">
    <source>
        <dbReference type="SAM" id="MobiDB-lite"/>
    </source>
</evidence>
<name>A0A2Z7CUF4_9LAMI</name>
<dbReference type="Proteomes" id="UP000250235">
    <property type="component" value="Unassembled WGS sequence"/>
</dbReference>
<evidence type="ECO:0000313" key="3">
    <source>
        <dbReference type="Proteomes" id="UP000250235"/>
    </source>
</evidence>
<dbReference type="AlphaFoldDB" id="A0A2Z7CUF4"/>
<gene>
    <name evidence="2" type="ORF">F511_26048</name>
</gene>
<feature type="compositionally biased region" description="Polar residues" evidence="1">
    <location>
        <begin position="1"/>
        <end position="10"/>
    </location>
</feature>
<dbReference type="EMBL" id="KQ993000">
    <property type="protein sequence ID" value="KZV49617.1"/>
    <property type="molecule type" value="Genomic_DNA"/>
</dbReference>
<keyword evidence="3" id="KW-1185">Reference proteome</keyword>
<evidence type="ECO:0000313" key="2">
    <source>
        <dbReference type="EMBL" id="KZV49617.1"/>
    </source>
</evidence>
<proteinExistence type="predicted"/>
<organism evidence="2 3">
    <name type="scientific">Dorcoceras hygrometricum</name>
    <dbReference type="NCBI Taxonomy" id="472368"/>
    <lineage>
        <taxon>Eukaryota</taxon>
        <taxon>Viridiplantae</taxon>
        <taxon>Streptophyta</taxon>
        <taxon>Embryophyta</taxon>
        <taxon>Tracheophyta</taxon>
        <taxon>Spermatophyta</taxon>
        <taxon>Magnoliopsida</taxon>
        <taxon>eudicotyledons</taxon>
        <taxon>Gunneridae</taxon>
        <taxon>Pentapetalae</taxon>
        <taxon>asterids</taxon>
        <taxon>lamiids</taxon>
        <taxon>Lamiales</taxon>
        <taxon>Gesneriaceae</taxon>
        <taxon>Didymocarpoideae</taxon>
        <taxon>Trichosporeae</taxon>
        <taxon>Loxocarpinae</taxon>
        <taxon>Dorcoceras</taxon>
    </lineage>
</organism>